<dbReference type="InterPro" id="IPR017443">
    <property type="entry name" value="RuBisCO_lsu_fd_N"/>
</dbReference>
<dbReference type="CDD" id="cd08207">
    <property type="entry name" value="RLP_NonPhot"/>
    <property type="match status" value="1"/>
</dbReference>
<keyword evidence="10" id="KW-1185">Reference proteome</keyword>
<dbReference type="GO" id="GO:0000287">
    <property type="term" value="F:magnesium ion binding"/>
    <property type="evidence" value="ECO:0007669"/>
    <property type="project" value="InterPro"/>
</dbReference>
<evidence type="ECO:0000256" key="4">
    <source>
        <dbReference type="RuleBase" id="RU003834"/>
    </source>
</evidence>
<dbReference type="SUPFAM" id="SSF54966">
    <property type="entry name" value="RuBisCO, large subunit, small (N-terminal) domain"/>
    <property type="match status" value="1"/>
</dbReference>
<dbReference type="InterPro" id="IPR000685">
    <property type="entry name" value="RuBisCO_lsu_C"/>
</dbReference>
<evidence type="ECO:0000256" key="3">
    <source>
        <dbReference type="ARBA" id="ARBA00022842"/>
    </source>
</evidence>
<sequence length="417" mass="44707">MSEVDRIGATYLLRTRLDPERAAKVIAGEQSSGTFVSLPGETAELTKRAAARVEALEEIEDSGAPPLPGATGDGELRSFRLRITWPLANIGPSLPNLMATLAGNLYELREVAGLKLLDIDLPEVFLDRYAGPAFGISGTRELSGVEASKPLIGTIIKPSVGLSPQDTAELVEELCQGGIDFIKDDELQADGPACPFDERARSVLRVIDAHAQRTGKRVMYAVNITDEIDEMRRKHDIVAEMGGTCVMVSLNSLGVVGLAALRSHARLPIHGHRNGWGYLGRSPDNGWGFQAWQKIWRVAGVDHLHVNALANKFWEDDDSVVSSARACLSPLFPERAWQAMPVFSSGQTIRQVPETWQRVGSADLIHCAGGGIVAHPGGVPAGVAAMRAAWEAAQAGTTLAEAAKDTPELATALEAFK</sequence>
<dbReference type="PANTHER" id="PTHR42704">
    <property type="entry name" value="RIBULOSE BISPHOSPHATE CARBOXYLASE"/>
    <property type="match status" value="1"/>
</dbReference>
<feature type="domain" description="Ribulose bisphosphate carboxylase large subunit ferrodoxin-like N-terminal" evidence="6">
    <location>
        <begin position="16"/>
        <end position="124"/>
    </location>
</feature>
<evidence type="ECO:0000259" key="6">
    <source>
        <dbReference type="Pfam" id="PF02788"/>
    </source>
</evidence>
<dbReference type="InterPro" id="IPR033966">
    <property type="entry name" value="RuBisCO"/>
</dbReference>
<feature type="domain" description="Ribulose bisphosphate carboxylase large subunit C-terminal" evidence="5">
    <location>
        <begin position="146"/>
        <end position="416"/>
    </location>
</feature>
<accession>A0A1X6YTZ2</accession>
<dbReference type="PROSITE" id="PS00157">
    <property type="entry name" value="RUBISCO_LARGE"/>
    <property type="match status" value="1"/>
</dbReference>
<dbReference type="Pfam" id="PF02788">
    <property type="entry name" value="RuBisCO_large_N"/>
    <property type="match status" value="1"/>
</dbReference>
<dbReference type="RefSeq" id="WP_085895494.1">
    <property type="nucleotide sequence ID" value="NZ_FWFY01000003.1"/>
</dbReference>
<protein>
    <submittedName>
        <fullName evidence="8">Ribulose bisphosphate carboxylase-like protein 2</fullName>
    </submittedName>
    <submittedName>
        <fullName evidence="7">Ribulose-bisphosphate carboxylase large chain</fullName>
    </submittedName>
</protein>
<dbReference type="AlphaFoldDB" id="A0A1X6YTZ2"/>
<dbReference type="Pfam" id="PF00016">
    <property type="entry name" value="RuBisCO_large"/>
    <property type="match status" value="1"/>
</dbReference>
<gene>
    <name evidence="8" type="primary">rlp2</name>
    <name evidence="7" type="ORF">CLV79_10218</name>
    <name evidence="8" type="ORF">LOS8367_01102</name>
</gene>
<evidence type="ECO:0000256" key="1">
    <source>
        <dbReference type="ARBA" id="ARBA00001946"/>
    </source>
</evidence>
<evidence type="ECO:0000256" key="2">
    <source>
        <dbReference type="ARBA" id="ARBA00022723"/>
    </source>
</evidence>
<dbReference type="InterPro" id="IPR036422">
    <property type="entry name" value="RuBisCO_lsu_N_sf"/>
</dbReference>
<comment type="cofactor">
    <cofactor evidence="1">
        <name>Mg(2+)</name>
        <dbReference type="ChEBI" id="CHEBI:18420"/>
    </cofactor>
</comment>
<proteinExistence type="inferred from homology"/>
<evidence type="ECO:0000313" key="8">
    <source>
        <dbReference type="EMBL" id="SLN30864.1"/>
    </source>
</evidence>
<dbReference type="Gene3D" id="3.30.70.150">
    <property type="entry name" value="RuBisCO large subunit, N-terminal domain"/>
    <property type="match status" value="1"/>
</dbReference>
<evidence type="ECO:0000259" key="5">
    <source>
        <dbReference type="Pfam" id="PF00016"/>
    </source>
</evidence>
<name>A0A1X6YTZ2_9RHOB</name>
<dbReference type="EMBL" id="FWFY01000003">
    <property type="protein sequence ID" value="SLN30864.1"/>
    <property type="molecule type" value="Genomic_DNA"/>
</dbReference>
<evidence type="ECO:0000313" key="9">
    <source>
        <dbReference type="Proteomes" id="UP000193495"/>
    </source>
</evidence>
<reference evidence="7 10" key="2">
    <citation type="submission" date="2018-03" db="EMBL/GenBank/DDBJ databases">
        <title>Genomic Encyclopedia of Archaeal and Bacterial Type Strains, Phase II (KMG-II): from individual species to whole genera.</title>
        <authorList>
            <person name="Goeker M."/>
        </authorList>
    </citation>
    <scope>NUCLEOTIDE SEQUENCE [LARGE SCALE GENOMIC DNA]</scope>
    <source>
        <strain evidence="7 10">DSM 29956</strain>
    </source>
</reference>
<dbReference type="InterPro" id="IPR020878">
    <property type="entry name" value="RuBisCo_large_chain_AS"/>
</dbReference>
<reference evidence="8 9" key="1">
    <citation type="submission" date="2017-03" db="EMBL/GenBank/DDBJ databases">
        <authorList>
            <person name="Afonso C.L."/>
            <person name="Miller P.J."/>
            <person name="Scott M.A."/>
            <person name="Spackman E."/>
            <person name="Goraichik I."/>
            <person name="Dimitrov K.M."/>
            <person name="Suarez D.L."/>
            <person name="Swayne D.E."/>
        </authorList>
    </citation>
    <scope>NUCLEOTIDE SEQUENCE [LARGE SCALE GENOMIC DNA]</scope>
    <source>
        <strain evidence="8 9">CECT 8367</strain>
    </source>
</reference>
<dbReference type="SFLD" id="SFLDG00301">
    <property type="entry name" value="RuBisCO-like_proteins"/>
    <property type="match status" value="1"/>
</dbReference>
<dbReference type="GO" id="GO:0016984">
    <property type="term" value="F:ribulose-bisphosphate carboxylase activity"/>
    <property type="evidence" value="ECO:0007669"/>
    <property type="project" value="InterPro"/>
</dbReference>
<evidence type="ECO:0000313" key="10">
    <source>
        <dbReference type="Proteomes" id="UP000240624"/>
    </source>
</evidence>
<dbReference type="Proteomes" id="UP000193495">
    <property type="component" value="Unassembled WGS sequence"/>
</dbReference>
<dbReference type="EMBL" id="PYGB01000002">
    <property type="protein sequence ID" value="PSK87539.1"/>
    <property type="molecule type" value="Genomic_DNA"/>
</dbReference>
<dbReference type="OrthoDB" id="9764279at2"/>
<dbReference type="SUPFAM" id="SSF51649">
    <property type="entry name" value="RuBisCo, C-terminal domain"/>
    <property type="match status" value="1"/>
</dbReference>
<keyword evidence="3" id="KW-0460">Magnesium</keyword>
<keyword evidence="2" id="KW-0479">Metal-binding</keyword>
<dbReference type="GO" id="GO:0015977">
    <property type="term" value="P:carbon fixation"/>
    <property type="evidence" value="ECO:0007669"/>
    <property type="project" value="InterPro"/>
</dbReference>
<dbReference type="PANTHER" id="PTHR42704:SF17">
    <property type="entry name" value="RIBULOSE BISPHOSPHATE CARBOXYLASE LARGE CHAIN"/>
    <property type="match status" value="1"/>
</dbReference>
<dbReference type="SFLD" id="SFLDS00014">
    <property type="entry name" value="RuBisCO"/>
    <property type="match status" value="1"/>
</dbReference>
<dbReference type="Proteomes" id="UP000240624">
    <property type="component" value="Unassembled WGS sequence"/>
</dbReference>
<dbReference type="Gene3D" id="3.20.20.110">
    <property type="entry name" value="Ribulose bisphosphate carboxylase, large subunit, C-terminal domain"/>
    <property type="match status" value="1"/>
</dbReference>
<evidence type="ECO:0000313" key="7">
    <source>
        <dbReference type="EMBL" id="PSK87539.1"/>
    </source>
</evidence>
<comment type="similarity">
    <text evidence="4">Belongs to the RuBisCO large chain family.</text>
</comment>
<organism evidence="8 9">
    <name type="scientific">Limimaricola soesokkakensis</name>
    <dbReference type="NCBI Taxonomy" id="1343159"/>
    <lineage>
        <taxon>Bacteria</taxon>
        <taxon>Pseudomonadati</taxon>
        <taxon>Pseudomonadota</taxon>
        <taxon>Alphaproteobacteria</taxon>
        <taxon>Rhodobacterales</taxon>
        <taxon>Paracoccaceae</taxon>
        <taxon>Limimaricola</taxon>
    </lineage>
</organism>
<dbReference type="InterPro" id="IPR036376">
    <property type="entry name" value="RuBisCO_lsu_C_sf"/>
</dbReference>